<dbReference type="AlphaFoldDB" id="A0A401GK08"/>
<dbReference type="Proteomes" id="UP000287166">
    <property type="component" value="Unassembled WGS sequence"/>
</dbReference>
<dbReference type="InterPro" id="IPR040044">
    <property type="entry name" value="SRR1L"/>
</dbReference>
<dbReference type="Pfam" id="PF07985">
    <property type="entry name" value="SRR1"/>
    <property type="match status" value="1"/>
</dbReference>
<feature type="domain" description="SRR1-like" evidence="2">
    <location>
        <begin position="128"/>
        <end position="284"/>
    </location>
</feature>
<dbReference type="RefSeq" id="XP_027613406.1">
    <property type="nucleotide sequence ID" value="XM_027757605.1"/>
</dbReference>
<protein>
    <recommendedName>
        <fullName evidence="2">SRR1-like domain-containing protein</fullName>
    </recommendedName>
</protein>
<dbReference type="GO" id="GO:0005737">
    <property type="term" value="C:cytoplasm"/>
    <property type="evidence" value="ECO:0007669"/>
    <property type="project" value="TreeGrafter"/>
</dbReference>
<evidence type="ECO:0000313" key="4">
    <source>
        <dbReference type="Proteomes" id="UP000287166"/>
    </source>
</evidence>
<evidence type="ECO:0000256" key="1">
    <source>
        <dbReference type="ARBA" id="ARBA00009856"/>
    </source>
</evidence>
<comment type="caution">
    <text evidence="3">The sequence shown here is derived from an EMBL/GenBank/DDBJ whole genome shotgun (WGS) entry which is preliminary data.</text>
</comment>
<reference evidence="3 4" key="1">
    <citation type="journal article" date="2018" name="Sci. Rep.">
        <title>Genome sequence of the cauliflower mushroom Sparassis crispa (Hanabiratake) and its association with beneficial usage.</title>
        <authorList>
            <person name="Kiyama R."/>
            <person name="Furutani Y."/>
            <person name="Kawaguchi K."/>
            <person name="Nakanishi T."/>
        </authorList>
    </citation>
    <scope>NUCLEOTIDE SEQUENCE [LARGE SCALE GENOMIC DNA]</scope>
</reference>
<keyword evidence="4" id="KW-1185">Reference proteome</keyword>
<comment type="similarity">
    <text evidence="1">Belongs to the SRR1 family.</text>
</comment>
<dbReference type="GeneID" id="38779410"/>
<dbReference type="OrthoDB" id="551431at2759"/>
<dbReference type="PANTHER" id="PTHR28626">
    <property type="entry name" value="SRR1-LIKE PROTEIN"/>
    <property type="match status" value="1"/>
</dbReference>
<name>A0A401GK08_9APHY</name>
<dbReference type="FunCoup" id="A0A401GK08">
    <property type="interactions" value="139"/>
</dbReference>
<sequence length="314" mass="34720">MFDGWKVFSHLQQVAQILLSTGTTPKDAIPTEFRQIYLLRLATFVRRRSVSMGEELAPFGYADLFTPARSRKKRKGREQSASASPALLLERTSEELAGSGWVDESTRPLTTPDPELLREALALVSFPGSPHVLCLGLGSPAASRDARAQLAFLLAACDGLSIDRAKVTAYDPVFTAEDTQLLDTLADSEPAQRARYAIAAPTVIFMPHCDLQLYENLLRENWTRDRLPNVVLIANRLTEYADSTPSRKFAVEYPCVSRLAPYLTTRALPACPSHPTAFNNTAIQHTRSAELPVGSLTDDWWELSQRPDCTVTAT</sequence>
<evidence type="ECO:0000259" key="2">
    <source>
        <dbReference type="Pfam" id="PF07985"/>
    </source>
</evidence>
<dbReference type="InParanoid" id="A0A401GK08"/>
<dbReference type="GO" id="GO:0005634">
    <property type="term" value="C:nucleus"/>
    <property type="evidence" value="ECO:0007669"/>
    <property type="project" value="TreeGrafter"/>
</dbReference>
<dbReference type="PANTHER" id="PTHR28626:SF3">
    <property type="entry name" value="SRR1-LIKE PROTEIN"/>
    <property type="match status" value="1"/>
</dbReference>
<gene>
    <name evidence="3" type="ORF">SCP_0408770</name>
</gene>
<accession>A0A401GK08</accession>
<organism evidence="3 4">
    <name type="scientific">Sparassis crispa</name>
    <dbReference type="NCBI Taxonomy" id="139825"/>
    <lineage>
        <taxon>Eukaryota</taxon>
        <taxon>Fungi</taxon>
        <taxon>Dikarya</taxon>
        <taxon>Basidiomycota</taxon>
        <taxon>Agaricomycotina</taxon>
        <taxon>Agaricomycetes</taxon>
        <taxon>Polyporales</taxon>
        <taxon>Sparassidaceae</taxon>
        <taxon>Sparassis</taxon>
    </lineage>
</organism>
<dbReference type="EMBL" id="BFAD01000004">
    <property type="protein sequence ID" value="GBE82493.1"/>
    <property type="molecule type" value="Genomic_DNA"/>
</dbReference>
<evidence type="ECO:0000313" key="3">
    <source>
        <dbReference type="EMBL" id="GBE82493.1"/>
    </source>
</evidence>
<dbReference type="InterPro" id="IPR012942">
    <property type="entry name" value="SRR1-like"/>
</dbReference>
<proteinExistence type="inferred from homology"/>